<keyword evidence="3" id="KW-1185">Reference proteome</keyword>
<evidence type="ECO:0000313" key="3">
    <source>
        <dbReference type="Proteomes" id="UP001163823"/>
    </source>
</evidence>
<name>A0AAD7PR82_QUISA</name>
<dbReference type="InterPro" id="IPR009798">
    <property type="entry name" value="Wun1-like"/>
</dbReference>
<protein>
    <submittedName>
        <fullName evidence="2">Wound-induced protein 1-like</fullName>
    </submittedName>
</protein>
<keyword evidence="1" id="KW-0472">Membrane</keyword>
<dbReference type="InterPro" id="IPR032710">
    <property type="entry name" value="NTF2-like_dom_sf"/>
</dbReference>
<accession>A0AAD7PR82</accession>
<dbReference type="SUPFAM" id="SSF54427">
    <property type="entry name" value="NTF2-like"/>
    <property type="match status" value="1"/>
</dbReference>
<proteinExistence type="predicted"/>
<feature type="non-terminal residue" evidence="2">
    <location>
        <position position="1"/>
    </location>
</feature>
<dbReference type="KEGG" id="qsa:O6P43_013787"/>
<dbReference type="EMBL" id="JARAOO010000006">
    <property type="protein sequence ID" value="KAJ7963900.1"/>
    <property type="molecule type" value="Genomic_DNA"/>
</dbReference>
<organism evidence="2 3">
    <name type="scientific">Quillaja saponaria</name>
    <name type="common">Soap bark tree</name>
    <dbReference type="NCBI Taxonomy" id="32244"/>
    <lineage>
        <taxon>Eukaryota</taxon>
        <taxon>Viridiplantae</taxon>
        <taxon>Streptophyta</taxon>
        <taxon>Embryophyta</taxon>
        <taxon>Tracheophyta</taxon>
        <taxon>Spermatophyta</taxon>
        <taxon>Magnoliopsida</taxon>
        <taxon>eudicotyledons</taxon>
        <taxon>Gunneridae</taxon>
        <taxon>Pentapetalae</taxon>
        <taxon>rosids</taxon>
        <taxon>fabids</taxon>
        <taxon>Fabales</taxon>
        <taxon>Quillajaceae</taxon>
        <taxon>Quillaja</taxon>
    </lineage>
</organism>
<feature type="transmembrane region" description="Helical" evidence="1">
    <location>
        <begin position="12"/>
        <end position="34"/>
    </location>
</feature>
<evidence type="ECO:0000313" key="2">
    <source>
        <dbReference type="EMBL" id="KAJ7963900.1"/>
    </source>
</evidence>
<dbReference type="PANTHER" id="PTHR33703:SF15">
    <property type="entry name" value="WOUND-INDUCED-LIKE PROTEIN"/>
    <property type="match status" value="1"/>
</dbReference>
<evidence type="ECO:0000256" key="1">
    <source>
        <dbReference type="SAM" id="Phobius"/>
    </source>
</evidence>
<keyword evidence="1" id="KW-1133">Transmembrane helix</keyword>
<reference evidence="2" key="1">
    <citation type="journal article" date="2023" name="Science">
        <title>Elucidation of the pathway for biosynthesis of saponin adjuvants from the soapbark tree.</title>
        <authorList>
            <person name="Reed J."/>
            <person name="Orme A."/>
            <person name="El-Demerdash A."/>
            <person name="Owen C."/>
            <person name="Martin L.B.B."/>
            <person name="Misra R.C."/>
            <person name="Kikuchi S."/>
            <person name="Rejzek M."/>
            <person name="Martin A.C."/>
            <person name="Harkess A."/>
            <person name="Leebens-Mack J."/>
            <person name="Louveau T."/>
            <person name="Stephenson M.J."/>
            <person name="Osbourn A."/>
        </authorList>
    </citation>
    <scope>NUCLEOTIDE SEQUENCE</scope>
    <source>
        <strain evidence="2">S10</strain>
    </source>
</reference>
<dbReference type="Gene3D" id="3.10.450.50">
    <property type="match status" value="1"/>
</dbReference>
<dbReference type="AlphaFoldDB" id="A0AAD7PR82"/>
<sequence>TSSSSYFPITSPLWFFTLFHICPVFHYFLSLSILKSKISQELANSQESLDDSDSSNRKLVRTLYEALSSRDLNTVIKIVATDLDWWFHGPPSHQFLMRMLTGAPSSDTFQFVPQSITSFGPTVLAEGYDHSRSISWVHAWTVTDDGIITQIREYLNTSLTVTRIRNSNRSSSTPEIKSASSSLHCPSVWESSLSNQDGKSMPGLVLAI</sequence>
<gene>
    <name evidence="2" type="ORF">O6P43_013787</name>
</gene>
<dbReference type="Pfam" id="PF07107">
    <property type="entry name" value="WI12"/>
    <property type="match status" value="1"/>
</dbReference>
<dbReference type="PANTHER" id="PTHR33703">
    <property type="entry name" value="OS07G0691300 PROTEIN"/>
    <property type="match status" value="1"/>
</dbReference>
<keyword evidence="1" id="KW-0812">Transmembrane</keyword>
<comment type="caution">
    <text evidence="2">The sequence shown here is derived from an EMBL/GenBank/DDBJ whole genome shotgun (WGS) entry which is preliminary data.</text>
</comment>
<dbReference type="Proteomes" id="UP001163823">
    <property type="component" value="Chromosome 6"/>
</dbReference>